<dbReference type="EMBL" id="BBLG01000010">
    <property type="protein sequence ID" value="GAK77557.1"/>
    <property type="molecule type" value="Genomic_DNA"/>
</dbReference>
<accession>A0A081DF61</accession>
<proteinExistence type="predicted"/>
<dbReference type="AlphaFoldDB" id="A0A081DF61"/>
<organism evidence="1 2">
    <name type="scientific">Nonlabens ulvanivorans</name>
    <name type="common">Persicivirga ulvanivorans</name>
    <dbReference type="NCBI Taxonomy" id="906888"/>
    <lineage>
        <taxon>Bacteria</taxon>
        <taxon>Pseudomonadati</taxon>
        <taxon>Bacteroidota</taxon>
        <taxon>Flavobacteriia</taxon>
        <taxon>Flavobacteriales</taxon>
        <taxon>Flavobacteriaceae</taxon>
        <taxon>Nonlabens</taxon>
    </lineage>
</organism>
<gene>
    <name evidence="1" type="ORF">JCM19296_3165</name>
</gene>
<dbReference type="Proteomes" id="UP000028980">
    <property type="component" value="Unassembled WGS sequence"/>
</dbReference>
<name>A0A081DF61_NONUL</name>
<comment type="caution">
    <text evidence="1">The sequence shown here is derived from an EMBL/GenBank/DDBJ whole genome shotgun (WGS) entry which is preliminary data.</text>
</comment>
<protein>
    <submittedName>
        <fullName evidence="1">Uncharacterized protein</fullName>
    </submittedName>
</protein>
<evidence type="ECO:0000313" key="2">
    <source>
        <dbReference type="Proteomes" id="UP000028980"/>
    </source>
</evidence>
<evidence type="ECO:0000313" key="1">
    <source>
        <dbReference type="EMBL" id="GAK77557.1"/>
    </source>
</evidence>
<sequence length="308" mass="36249">MFGQNYVKTRSDFSPGLINAKLNLPEYKVYKFKTTLLENIISVKENNNSNNAFFIEVPKSLFYKSIASEFEQYYLRSLLQISDFSSLKKNINDSWKYTTYYYSFFFSNVALHRYLNKGYIYLDRENTALLNKIFSAILPFSVSLGTGNWFFQKIGETSGVVELELKKVGGNIHQLLWYDLKSTLREFESQSARKNNTNENTILKRLINVLKNDNSFSPSEVRNYVNYVSEISIDEIDNKIICPQMKISEFIKNLSKFTYNKSYLSQMTFSMLIGQYIHLFNTKIIEDIQLRNTRSFKLKKKYEKLKKL</sequence>
<reference evidence="1 2" key="1">
    <citation type="journal article" date="2014" name="Genome Announc.">
        <title>Draft Genome Sequences of Marine Flavobacterium Nonlabens Strains NR17, NR24, NR27, NR32, NR33, and Ara13.</title>
        <authorList>
            <person name="Nakanishi M."/>
            <person name="Meirelles P."/>
            <person name="Suzuki R."/>
            <person name="Takatani N."/>
            <person name="Mino S."/>
            <person name="Suda W."/>
            <person name="Oshima K."/>
            <person name="Hattori M."/>
            <person name="Ohkuma M."/>
            <person name="Hosokawa M."/>
            <person name="Miyashita K."/>
            <person name="Thompson F.L."/>
            <person name="Niwa A."/>
            <person name="Sawabe T."/>
            <person name="Sawabe T."/>
        </authorList>
    </citation>
    <scope>NUCLEOTIDE SEQUENCE [LARGE SCALE GENOMIC DNA]</scope>
    <source>
        <strain evidence="2">JCM19296</strain>
    </source>
</reference>